<evidence type="ECO:0000256" key="1">
    <source>
        <dbReference type="SAM" id="MobiDB-lite"/>
    </source>
</evidence>
<dbReference type="AlphaFoldDB" id="A0AAV9V081"/>
<protein>
    <submittedName>
        <fullName evidence="2">Uncharacterized protein</fullName>
    </submittedName>
</protein>
<dbReference type="Proteomes" id="UP001373714">
    <property type="component" value="Unassembled WGS sequence"/>
</dbReference>
<keyword evidence="3" id="KW-1185">Reference proteome</keyword>
<reference evidence="2 3" key="1">
    <citation type="submission" date="2019-10" db="EMBL/GenBank/DDBJ databases">
        <authorList>
            <person name="Palmer J.M."/>
        </authorList>
    </citation>
    <scope>NUCLEOTIDE SEQUENCE [LARGE SCALE GENOMIC DNA]</scope>
    <source>
        <strain evidence="2 3">TWF730</strain>
    </source>
</reference>
<proteinExistence type="predicted"/>
<dbReference type="EMBL" id="JAVHNS010000006">
    <property type="protein sequence ID" value="KAK6352322.1"/>
    <property type="molecule type" value="Genomic_DNA"/>
</dbReference>
<evidence type="ECO:0000313" key="3">
    <source>
        <dbReference type="Proteomes" id="UP001373714"/>
    </source>
</evidence>
<organism evidence="2 3">
    <name type="scientific">Orbilia blumenaviensis</name>
    <dbReference type="NCBI Taxonomy" id="1796055"/>
    <lineage>
        <taxon>Eukaryota</taxon>
        <taxon>Fungi</taxon>
        <taxon>Dikarya</taxon>
        <taxon>Ascomycota</taxon>
        <taxon>Pezizomycotina</taxon>
        <taxon>Orbiliomycetes</taxon>
        <taxon>Orbiliales</taxon>
        <taxon>Orbiliaceae</taxon>
        <taxon>Orbilia</taxon>
    </lineage>
</organism>
<feature type="region of interest" description="Disordered" evidence="1">
    <location>
        <begin position="94"/>
        <end position="113"/>
    </location>
</feature>
<evidence type="ECO:0000313" key="2">
    <source>
        <dbReference type="EMBL" id="KAK6352322.1"/>
    </source>
</evidence>
<accession>A0AAV9V081</accession>
<name>A0AAV9V081_9PEZI</name>
<feature type="compositionally biased region" description="Basic and acidic residues" evidence="1">
    <location>
        <begin position="103"/>
        <end position="113"/>
    </location>
</feature>
<sequence>MVMPHTQELEIPGCWASPNTKLIPAPTKQGFEDIDTVLQCVISNRRTMNPHIFGSSMFTFRMEISEDTRVYSYEAEGKYFSQIDLDLRYLESLEASSSAESATTKDHSSERSP</sequence>
<gene>
    <name evidence="2" type="ORF">TWF730_009152</name>
</gene>
<comment type="caution">
    <text evidence="2">The sequence shown here is derived from an EMBL/GenBank/DDBJ whole genome shotgun (WGS) entry which is preliminary data.</text>
</comment>